<dbReference type="InterPro" id="IPR004482">
    <property type="entry name" value="Mg_chelat-rel"/>
</dbReference>
<evidence type="ECO:0000256" key="2">
    <source>
        <dbReference type="ARBA" id="ARBA00022741"/>
    </source>
</evidence>
<keyword evidence="6" id="KW-1185">Reference proteome</keyword>
<dbReference type="InterPro" id="IPR014721">
    <property type="entry name" value="Ribsml_uS5_D2-typ_fold_subgr"/>
</dbReference>
<dbReference type="EMBL" id="CP136600">
    <property type="protein sequence ID" value="WOH36295.1"/>
    <property type="molecule type" value="Genomic_DNA"/>
</dbReference>
<dbReference type="Gene3D" id="3.40.50.300">
    <property type="entry name" value="P-loop containing nucleotide triphosphate hydrolases"/>
    <property type="match status" value="1"/>
</dbReference>
<organism evidence="5 6">
    <name type="scientific">Thalassotalea fonticola</name>
    <dbReference type="NCBI Taxonomy" id="3065649"/>
    <lineage>
        <taxon>Bacteria</taxon>
        <taxon>Pseudomonadati</taxon>
        <taxon>Pseudomonadota</taxon>
        <taxon>Gammaproteobacteria</taxon>
        <taxon>Alteromonadales</taxon>
        <taxon>Colwelliaceae</taxon>
        <taxon>Thalassotalea</taxon>
    </lineage>
</organism>
<dbReference type="SMART" id="SM00382">
    <property type="entry name" value="AAA"/>
    <property type="match status" value="1"/>
</dbReference>
<dbReference type="NCBIfam" id="TIGR00368">
    <property type="entry name" value="YifB family Mg chelatase-like AAA ATPase"/>
    <property type="match status" value="1"/>
</dbReference>
<feature type="domain" description="MCM C-terminal AAA(+) ATPase" evidence="4">
    <location>
        <begin position="293"/>
        <end position="384"/>
    </location>
</feature>
<dbReference type="Pfam" id="PF13335">
    <property type="entry name" value="Mg_chelatase_C"/>
    <property type="match status" value="1"/>
</dbReference>
<proteinExistence type="inferred from homology"/>
<dbReference type="InterPro" id="IPR027417">
    <property type="entry name" value="P-loop_NTPase"/>
</dbReference>
<gene>
    <name evidence="5" type="ORF">RI844_13050</name>
</gene>
<dbReference type="Proteomes" id="UP001301442">
    <property type="component" value="Chromosome"/>
</dbReference>
<protein>
    <submittedName>
        <fullName evidence="5">YifB family Mg chelatase-like AAA ATPase</fullName>
    </submittedName>
</protein>
<evidence type="ECO:0000313" key="5">
    <source>
        <dbReference type="EMBL" id="WOH36295.1"/>
    </source>
</evidence>
<dbReference type="InterPro" id="IPR020568">
    <property type="entry name" value="Ribosomal_Su5_D2-typ_SF"/>
</dbReference>
<dbReference type="SUPFAM" id="SSF52540">
    <property type="entry name" value="P-loop containing nucleoside triphosphate hydrolases"/>
    <property type="match status" value="1"/>
</dbReference>
<keyword evidence="2" id="KW-0547">Nucleotide-binding</keyword>
<evidence type="ECO:0000313" key="6">
    <source>
        <dbReference type="Proteomes" id="UP001301442"/>
    </source>
</evidence>
<sequence>MTLASIYTRARIGLESPLVSIEIHLSAGLPGFQIVGLAETSVKESKNRVRSAIINCGFEFPSKKIIVNLAPADLPKEGGHFDLPIAVGILAASDQIPGNELDHYEFAGELALSGELRAIIGEIPIAIASRDSKRTLVLPEANAQLASRVEQATIIAMRHLEQLFPHFARQQPLPLISYEAPESTNDDQHKSIKDIADVMGQPLAKRALELAAAGSHNLLFIGPPGTGKTMLASRLPGILPPMTTSESLETAAIHSICTTAINNQHWLKRPFRAPHHTASSAALVGGGSQPVPGEISLAHNGVLFLDELPEYDRKVLDVLREPMESGEVTISRAMHKTTYPAKFQLVAAMNPSPTGFYLDKRSTPEQILRYLNKLSGPFLDRIDIQLEVSRLPKGMWNNSEHNNETSSTIRSRVQNCREIQLARQGKANAYLTSPELKLHCYLNDADCEFLELAVEKLGLSTRAHHKLLKIARTIADLKAEPKIKREHLIEALSYRAMDRLIQHLTESISC</sequence>
<dbReference type="RefSeq" id="WP_348395109.1">
    <property type="nucleotide sequence ID" value="NZ_CP136600.1"/>
</dbReference>
<dbReference type="InterPro" id="IPR000523">
    <property type="entry name" value="Mg_chelatse_chII-like_cat_dom"/>
</dbReference>
<dbReference type="PROSITE" id="PS50051">
    <property type="entry name" value="MCM_2"/>
    <property type="match status" value="1"/>
</dbReference>
<keyword evidence="3" id="KW-0067">ATP-binding</keyword>
<dbReference type="InterPro" id="IPR045006">
    <property type="entry name" value="CHLI-like"/>
</dbReference>
<evidence type="ECO:0000256" key="3">
    <source>
        <dbReference type="ARBA" id="ARBA00022840"/>
    </source>
</evidence>
<comment type="similarity">
    <text evidence="1">Belongs to the Mg-chelatase subunits D/I family. ComM subfamily.</text>
</comment>
<evidence type="ECO:0000259" key="4">
    <source>
        <dbReference type="PROSITE" id="PS50051"/>
    </source>
</evidence>
<dbReference type="PANTHER" id="PTHR32039">
    <property type="entry name" value="MAGNESIUM-CHELATASE SUBUNIT CHLI"/>
    <property type="match status" value="1"/>
</dbReference>
<dbReference type="SUPFAM" id="SSF54211">
    <property type="entry name" value="Ribosomal protein S5 domain 2-like"/>
    <property type="match status" value="1"/>
</dbReference>
<dbReference type="NCBIfam" id="NF007365">
    <property type="entry name" value="PRK09862.1"/>
    <property type="match status" value="1"/>
</dbReference>
<dbReference type="PRINTS" id="PR01657">
    <property type="entry name" value="MCMFAMILY"/>
</dbReference>
<dbReference type="Gene3D" id="3.30.230.10">
    <property type="match status" value="1"/>
</dbReference>
<dbReference type="Pfam" id="PF13541">
    <property type="entry name" value="ChlI"/>
    <property type="match status" value="1"/>
</dbReference>
<name>A0ABZ0GKM3_9GAMM</name>
<accession>A0ABZ0GKM3</accession>
<evidence type="ECO:0000256" key="1">
    <source>
        <dbReference type="ARBA" id="ARBA00006354"/>
    </source>
</evidence>
<reference evidence="5 6" key="1">
    <citation type="submission" date="2023-09" db="EMBL/GenBank/DDBJ databases">
        <authorList>
            <person name="Qi X."/>
        </authorList>
    </citation>
    <scope>NUCLEOTIDE SEQUENCE [LARGE SCALE GENOMIC DNA]</scope>
    <source>
        <strain evidence="5 6">S1-1</strain>
    </source>
</reference>
<dbReference type="InterPro" id="IPR001208">
    <property type="entry name" value="MCM_dom"/>
</dbReference>
<dbReference type="InterPro" id="IPR025158">
    <property type="entry name" value="Mg_chelat-rel_C"/>
</dbReference>
<dbReference type="PANTHER" id="PTHR32039:SF7">
    <property type="entry name" value="COMPETENCE PROTEIN COMM"/>
    <property type="match status" value="1"/>
</dbReference>
<dbReference type="InterPro" id="IPR003593">
    <property type="entry name" value="AAA+_ATPase"/>
</dbReference>
<dbReference type="Pfam" id="PF01078">
    <property type="entry name" value="Mg_chelatase"/>
    <property type="match status" value="1"/>
</dbReference>